<organism evidence="4 5">
    <name type="scientific">Fodinibius salicampi</name>
    <dbReference type="NCBI Taxonomy" id="1920655"/>
    <lineage>
        <taxon>Bacteria</taxon>
        <taxon>Pseudomonadati</taxon>
        <taxon>Balneolota</taxon>
        <taxon>Balneolia</taxon>
        <taxon>Balneolales</taxon>
        <taxon>Balneolaceae</taxon>
        <taxon>Fodinibius</taxon>
    </lineage>
</organism>
<feature type="coiled-coil region" evidence="1">
    <location>
        <begin position="44"/>
        <end position="71"/>
    </location>
</feature>
<protein>
    <submittedName>
        <fullName evidence="4">SHOCT domain-containing protein</fullName>
    </submittedName>
</protein>
<evidence type="ECO:0000256" key="2">
    <source>
        <dbReference type="SAM" id="Phobius"/>
    </source>
</evidence>
<dbReference type="InterPro" id="IPR018649">
    <property type="entry name" value="SHOCT"/>
</dbReference>
<gene>
    <name evidence="4" type="ORF">LQ318_00960</name>
</gene>
<sequence length="74" mass="9078">MFYDHHFIGMHWVWWIIITLIILLTVFNVLPYRYSSSKSSEAPLDILKKRFARGEIEKEEYKERKRIIEENHNP</sequence>
<feature type="domain" description="SHOCT" evidence="3">
    <location>
        <begin position="42"/>
        <end position="68"/>
    </location>
</feature>
<dbReference type="EMBL" id="JAJNDC010000001">
    <property type="protein sequence ID" value="MCW9711459.1"/>
    <property type="molecule type" value="Genomic_DNA"/>
</dbReference>
<reference evidence="4 5" key="1">
    <citation type="submission" date="2021-11" db="EMBL/GenBank/DDBJ databases">
        <title>Aliifidinibius sp. nov., a new bacterium isolated from saline soil.</title>
        <authorList>
            <person name="Galisteo C."/>
            <person name="De La Haba R."/>
            <person name="Sanchez-Porro C."/>
            <person name="Ventosa A."/>
        </authorList>
    </citation>
    <scope>NUCLEOTIDE SEQUENCE [LARGE SCALE GENOMIC DNA]</scope>
    <source>
        <strain evidence="4 5">KACC 190600</strain>
    </source>
</reference>
<feature type="transmembrane region" description="Helical" evidence="2">
    <location>
        <begin position="12"/>
        <end position="30"/>
    </location>
</feature>
<dbReference type="Proteomes" id="UP001207337">
    <property type="component" value="Unassembled WGS sequence"/>
</dbReference>
<evidence type="ECO:0000313" key="5">
    <source>
        <dbReference type="Proteomes" id="UP001207337"/>
    </source>
</evidence>
<keyword evidence="2" id="KW-1133">Transmembrane helix</keyword>
<keyword evidence="1" id="KW-0175">Coiled coil</keyword>
<dbReference type="RefSeq" id="WP_265786690.1">
    <property type="nucleotide sequence ID" value="NZ_BAABRS010000001.1"/>
</dbReference>
<comment type="caution">
    <text evidence="4">The sequence shown here is derived from an EMBL/GenBank/DDBJ whole genome shotgun (WGS) entry which is preliminary data.</text>
</comment>
<accession>A0ABT3PUD9</accession>
<evidence type="ECO:0000259" key="3">
    <source>
        <dbReference type="Pfam" id="PF09851"/>
    </source>
</evidence>
<keyword evidence="2" id="KW-0472">Membrane</keyword>
<dbReference type="Pfam" id="PF09851">
    <property type="entry name" value="SHOCT"/>
    <property type="match status" value="1"/>
</dbReference>
<evidence type="ECO:0000256" key="1">
    <source>
        <dbReference type="SAM" id="Coils"/>
    </source>
</evidence>
<proteinExistence type="predicted"/>
<name>A0ABT3PUD9_9BACT</name>
<keyword evidence="2" id="KW-0812">Transmembrane</keyword>
<evidence type="ECO:0000313" key="4">
    <source>
        <dbReference type="EMBL" id="MCW9711459.1"/>
    </source>
</evidence>
<keyword evidence="5" id="KW-1185">Reference proteome</keyword>